<reference evidence="2 3" key="1">
    <citation type="submission" date="2021-08" db="EMBL/GenBank/DDBJ databases">
        <title>Whole genome sequence of novel Actinomyces species strain MAS-1.</title>
        <authorList>
            <person name="Saito M."/>
            <person name="Kuwahara N."/>
            <person name="Takizawa T."/>
            <person name="Gotouda H."/>
            <person name="Ochiai T."/>
        </authorList>
    </citation>
    <scope>NUCLEOTIDE SEQUENCE [LARGE SCALE GENOMIC DNA]</scope>
    <source>
        <strain evidence="2 3">MAS-1</strain>
    </source>
</reference>
<feature type="transmembrane region" description="Helical" evidence="1">
    <location>
        <begin position="77"/>
        <end position="98"/>
    </location>
</feature>
<feature type="transmembrane region" description="Helical" evidence="1">
    <location>
        <begin position="254"/>
        <end position="277"/>
    </location>
</feature>
<feature type="transmembrane region" description="Helical" evidence="1">
    <location>
        <begin position="439"/>
        <end position="459"/>
    </location>
</feature>
<dbReference type="Proteomes" id="UP000824496">
    <property type="component" value="Chromosome"/>
</dbReference>
<evidence type="ECO:0000313" key="2">
    <source>
        <dbReference type="EMBL" id="BDA63696.1"/>
    </source>
</evidence>
<evidence type="ECO:0008006" key="4">
    <source>
        <dbReference type="Google" id="ProtNLM"/>
    </source>
</evidence>
<feature type="transmembrane region" description="Helical" evidence="1">
    <location>
        <begin position="471"/>
        <end position="489"/>
    </location>
</feature>
<keyword evidence="3" id="KW-1185">Reference proteome</keyword>
<feature type="transmembrane region" description="Helical" evidence="1">
    <location>
        <begin position="330"/>
        <end position="350"/>
    </location>
</feature>
<keyword evidence="1" id="KW-0472">Membrane</keyword>
<feature type="transmembrane region" description="Helical" evidence="1">
    <location>
        <begin position="142"/>
        <end position="161"/>
    </location>
</feature>
<organism evidence="2 3">
    <name type="scientific">Actinomyces capricornis</name>
    <dbReference type="NCBI Taxonomy" id="2755559"/>
    <lineage>
        <taxon>Bacteria</taxon>
        <taxon>Bacillati</taxon>
        <taxon>Actinomycetota</taxon>
        <taxon>Actinomycetes</taxon>
        <taxon>Actinomycetales</taxon>
        <taxon>Actinomycetaceae</taxon>
        <taxon>Actinomyces</taxon>
    </lineage>
</organism>
<feature type="transmembrane region" description="Helical" evidence="1">
    <location>
        <begin position="413"/>
        <end position="432"/>
    </location>
</feature>
<protein>
    <recommendedName>
        <fullName evidence="4">Beta-carotene 15,15'-monooxygenase</fullName>
    </recommendedName>
</protein>
<dbReference type="Pfam" id="PF20176">
    <property type="entry name" value="DUF6541"/>
    <property type="match status" value="1"/>
</dbReference>
<keyword evidence="1" id="KW-1133">Transmembrane helix</keyword>
<dbReference type="EMBL" id="AP025017">
    <property type="protein sequence ID" value="BDA63696.1"/>
    <property type="molecule type" value="Genomic_DNA"/>
</dbReference>
<feature type="transmembrane region" description="Helical" evidence="1">
    <location>
        <begin position="20"/>
        <end position="42"/>
    </location>
</feature>
<feature type="transmembrane region" description="Helical" evidence="1">
    <location>
        <begin position="307"/>
        <end position="324"/>
    </location>
</feature>
<feature type="transmembrane region" description="Helical" evidence="1">
    <location>
        <begin position="49"/>
        <end position="71"/>
    </location>
</feature>
<feature type="transmembrane region" description="Helical" evidence="1">
    <location>
        <begin position="362"/>
        <end position="384"/>
    </location>
</feature>
<name>A0ABM7UFH6_9ACTO</name>
<accession>A0ABM7UFH6</accession>
<gene>
    <name evidence="2" type="ORF">MANAM107_05300</name>
</gene>
<feature type="transmembrane region" description="Helical" evidence="1">
    <location>
        <begin position="283"/>
        <end position="302"/>
    </location>
</feature>
<evidence type="ECO:0000313" key="3">
    <source>
        <dbReference type="Proteomes" id="UP000824496"/>
    </source>
</evidence>
<feature type="transmembrane region" description="Helical" evidence="1">
    <location>
        <begin position="509"/>
        <end position="527"/>
    </location>
</feature>
<proteinExistence type="predicted"/>
<dbReference type="InterPro" id="IPR046671">
    <property type="entry name" value="DUF6541"/>
</dbReference>
<keyword evidence="1" id="KW-0812">Transmembrane</keyword>
<sequence length="695" mass="73661">MSSASAPGPWDSLPIVTEWAMALALAALLLIALVAPGALLLRALGTGRLAALAGAPGLGVIAITASTVLLDRAGVDWTLGTATALLLGACILGAAGVLRRQGRPRLAAVAELWDNRGEWRHWARRALREQSMNPGRWGPREYWPGIIGVLVVAIPQTVVLIEAMDRPSAIFQNHDAMFHLNLIAEIRANGNASLLTSAHPVNGGGYYPNLWHAVAAILPGVPVTTGFNIVLIMVSALLTPLGCIALVRALGGGAVAMALAPFTATVTMWFPGLMLYFHGQAPTALSVALIPFALAAVVEWFGDRARLGTLCAALAAVAGVGLAHAGAGQILIVVGAVLGLVWSGQLLAAWRRLGLWARLASPLPALAGLLLLAVMGASSTLRFMGTYYRTEVPAGRALLNALTLAPFAEVGTVWHHLVLALASLVGLGLLIARRQWTFVLCWSVILILDLIAVLPAGWWSAYVGGWWRDEARFRAVLAVLAGVLAAYALGRLGTWCLEALRRGSRSTAVAGLLVLALAVGAIGHGSLEDDSLWARRAYDVDDMIHVPWVGPGEEQFMAYLERSLPDDAVVYGYPASGAGLLPVLTDVESFHRINSVGGDRPDKRYVGRAFDELRTDPKVCAIINEVGGTPLYYEDRTVDPREVRGEFPGYLDVDTSQGFTLLATNGQVAVWRVTACDPLAQASQAGLLDQQRDGS</sequence>
<evidence type="ECO:0000256" key="1">
    <source>
        <dbReference type="SAM" id="Phobius"/>
    </source>
</evidence>